<comment type="caution">
    <text evidence="2">The sequence shown here is derived from an EMBL/GenBank/DDBJ whole genome shotgun (WGS) entry which is preliminary data.</text>
</comment>
<dbReference type="EMBL" id="JAJUOS010000001">
    <property type="protein sequence ID" value="MCE5972347.1"/>
    <property type="molecule type" value="Genomic_DNA"/>
</dbReference>
<proteinExistence type="predicted"/>
<evidence type="ECO:0000313" key="2">
    <source>
        <dbReference type="EMBL" id="MCE5972347.1"/>
    </source>
</evidence>
<protein>
    <recommendedName>
        <fullName evidence="4">Pyridoxamine 5'-phosphate oxidase putative domain-containing protein</fullName>
    </recommendedName>
</protein>
<sequence length="183" mass="19003">MGKVPESSELGSGTPDKADHPAVSDAYPRLPTELLVLAQNGAAISVAACTSDGRPLVGLGFGCRSDAGGCLRILLGRKANERLLDAVKEGSALAVTFTGTRDHTAFQVKAAGARLGGACLDDRPEIERQISLLRDGLVTIGFTPRQAEGYTSIDLNDLASIVMRPEKIFNQTPGPGAGAEVTS</sequence>
<keyword evidence="3" id="KW-1185">Reference proteome</keyword>
<gene>
    <name evidence="2" type="ORF">LZA78_02420</name>
</gene>
<dbReference type="RefSeq" id="WP_233675350.1">
    <property type="nucleotide sequence ID" value="NZ_JAJUOS010000001.1"/>
</dbReference>
<accession>A0ABS8YV13</accession>
<dbReference type="Proteomes" id="UP001521181">
    <property type="component" value="Unassembled WGS sequence"/>
</dbReference>
<name>A0ABS8YV13_9RHOB</name>
<reference evidence="2 3" key="1">
    <citation type="submission" date="2021-12" db="EMBL/GenBank/DDBJ databases">
        <title>Sinirhodobacter sp. WL0062 is a bacterium isolated from seawater.</title>
        <authorList>
            <person name="Wang L."/>
            <person name="He W."/>
            <person name="Zhang D.-F."/>
        </authorList>
    </citation>
    <scope>NUCLEOTIDE SEQUENCE [LARGE SCALE GENOMIC DNA]</scope>
    <source>
        <strain evidence="2 3">WL0062</strain>
    </source>
</reference>
<organism evidence="2 3">
    <name type="scientific">Rhodobacter flavimaris</name>
    <dbReference type="NCBI Taxonomy" id="2907145"/>
    <lineage>
        <taxon>Bacteria</taxon>
        <taxon>Pseudomonadati</taxon>
        <taxon>Pseudomonadota</taxon>
        <taxon>Alphaproteobacteria</taxon>
        <taxon>Rhodobacterales</taxon>
        <taxon>Rhodobacter group</taxon>
        <taxon>Rhodobacter</taxon>
    </lineage>
</organism>
<evidence type="ECO:0008006" key="4">
    <source>
        <dbReference type="Google" id="ProtNLM"/>
    </source>
</evidence>
<evidence type="ECO:0000313" key="3">
    <source>
        <dbReference type="Proteomes" id="UP001521181"/>
    </source>
</evidence>
<feature type="region of interest" description="Disordered" evidence="1">
    <location>
        <begin position="1"/>
        <end position="24"/>
    </location>
</feature>
<evidence type="ECO:0000256" key="1">
    <source>
        <dbReference type="SAM" id="MobiDB-lite"/>
    </source>
</evidence>